<dbReference type="InterPro" id="IPR043917">
    <property type="entry name" value="DUF5753"/>
</dbReference>
<evidence type="ECO:0000313" key="2">
    <source>
        <dbReference type="EMBL" id="ROO84877.1"/>
    </source>
</evidence>
<sequence length="290" mass="32927">MSELAYPDPAASLWFLIARELHEFRIVLGLTGSELGMILGVDKAAVSKIEHGKLRLRPDQARLLDAWERAVLTMKLAEGGRARLVSRASALSAGRWELMVFHAGRENSDDWQEAYEKHKERASVMRAWEPVWVPGLMQTPDYARKVIYAGFPENPEKLLRERMQRQERFLNGSQHLWALIDEDVLSKFTGHPEVMRAQLAHLLELSALDKIGLRVIPRGRIHAGFDGAFEVMHFGDGTPPMAYTEAALGWRLVRDVPEVDSFALRYDRLGQLALPEVATRDLITKHLETM</sequence>
<dbReference type="OrthoDB" id="3355929at2"/>
<dbReference type="EMBL" id="RJKE01000001">
    <property type="protein sequence ID" value="ROO84877.1"/>
    <property type="molecule type" value="Genomic_DNA"/>
</dbReference>
<organism evidence="2 3">
    <name type="scientific">Actinocorallia herbida</name>
    <dbReference type="NCBI Taxonomy" id="58109"/>
    <lineage>
        <taxon>Bacteria</taxon>
        <taxon>Bacillati</taxon>
        <taxon>Actinomycetota</taxon>
        <taxon>Actinomycetes</taxon>
        <taxon>Streptosporangiales</taxon>
        <taxon>Thermomonosporaceae</taxon>
        <taxon>Actinocorallia</taxon>
    </lineage>
</organism>
<reference evidence="2 3" key="1">
    <citation type="submission" date="2018-11" db="EMBL/GenBank/DDBJ databases">
        <title>Sequencing the genomes of 1000 actinobacteria strains.</title>
        <authorList>
            <person name="Klenk H.-P."/>
        </authorList>
    </citation>
    <scope>NUCLEOTIDE SEQUENCE [LARGE SCALE GENOMIC DNA]</scope>
    <source>
        <strain evidence="2 3">DSM 44254</strain>
    </source>
</reference>
<dbReference type="RefSeq" id="WP_123664440.1">
    <property type="nucleotide sequence ID" value="NZ_RJKE01000001.1"/>
</dbReference>
<protein>
    <recommendedName>
        <fullName evidence="1">DUF5753 domain-containing protein</fullName>
    </recommendedName>
</protein>
<feature type="domain" description="DUF5753" evidence="1">
    <location>
        <begin position="115"/>
        <end position="284"/>
    </location>
</feature>
<evidence type="ECO:0000259" key="1">
    <source>
        <dbReference type="Pfam" id="PF19054"/>
    </source>
</evidence>
<name>A0A3N1CUA2_9ACTN</name>
<dbReference type="SUPFAM" id="SSF47413">
    <property type="entry name" value="lambda repressor-like DNA-binding domains"/>
    <property type="match status" value="1"/>
</dbReference>
<dbReference type="Pfam" id="PF19054">
    <property type="entry name" value="DUF5753"/>
    <property type="match status" value="1"/>
</dbReference>
<keyword evidence="3" id="KW-1185">Reference proteome</keyword>
<dbReference type="InterPro" id="IPR001387">
    <property type="entry name" value="Cro/C1-type_HTH"/>
</dbReference>
<dbReference type="Gene3D" id="1.10.260.40">
    <property type="entry name" value="lambda repressor-like DNA-binding domains"/>
    <property type="match status" value="1"/>
</dbReference>
<proteinExistence type="predicted"/>
<dbReference type="CDD" id="cd00093">
    <property type="entry name" value="HTH_XRE"/>
    <property type="match status" value="1"/>
</dbReference>
<comment type="caution">
    <text evidence="2">The sequence shown here is derived from an EMBL/GenBank/DDBJ whole genome shotgun (WGS) entry which is preliminary data.</text>
</comment>
<gene>
    <name evidence="2" type="ORF">EDD29_2406</name>
</gene>
<accession>A0A3N1CUA2</accession>
<evidence type="ECO:0000313" key="3">
    <source>
        <dbReference type="Proteomes" id="UP000272400"/>
    </source>
</evidence>
<dbReference type="Proteomes" id="UP000272400">
    <property type="component" value="Unassembled WGS sequence"/>
</dbReference>
<dbReference type="GO" id="GO:0003677">
    <property type="term" value="F:DNA binding"/>
    <property type="evidence" value="ECO:0007669"/>
    <property type="project" value="InterPro"/>
</dbReference>
<dbReference type="AlphaFoldDB" id="A0A3N1CUA2"/>
<dbReference type="InterPro" id="IPR010982">
    <property type="entry name" value="Lambda_DNA-bd_dom_sf"/>
</dbReference>